<protein>
    <submittedName>
        <fullName evidence="1">WbqC family protein</fullName>
    </submittedName>
</protein>
<dbReference type="InterPro" id="IPR014985">
    <property type="entry name" value="WbqC"/>
</dbReference>
<dbReference type="EMBL" id="JBEWLY010000025">
    <property type="protein sequence ID" value="MET1756954.1"/>
    <property type="molecule type" value="Genomic_DNA"/>
</dbReference>
<accession>A0ABV2D6K3</accession>
<comment type="caution">
    <text evidence="1">The sequence shown here is derived from an EMBL/GenBank/DDBJ whole genome shotgun (WGS) entry which is preliminary data.</text>
</comment>
<keyword evidence="2" id="KW-1185">Reference proteome</keyword>
<name>A0ABV2D6K3_9SPHN</name>
<organism evidence="1 2">
    <name type="scientific">Novosphingobium kalidii</name>
    <dbReference type="NCBI Taxonomy" id="3230299"/>
    <lineage>
        <taxon>Bacteria</taxon>
        <taxon>Pseudomonadati</taxon>
        <taxon>Pseudomonadota</taxon>
        <taxon>Alphaproteobacteria</taxon>
        <taxon>Sphingomonadales</taxon>
        <taxon>Sphingomonadaceae</taxon>
        <taxon>Novosphingobium</taxon>
    </lineage>
</organism>
<sequence length="242" mass="26825">MSAVVISQPMLFPWPGFFEGLMLADIYVDLDDVQFSRGSFTNRVQLKFPEGRRWLTVPLEGKGSFQPIAELQTAAGDWREQHRRLVQASLRDAPYLTDALVLMDEVYAREQLCDLLIASIAIPAAYLGITSGRRVCSHELGIAGQSWTRVLDIVQHLGGNRYITGHGAAGYLDHRAFEAAGVSVDYIDYSCTPWPQGAGAFTPYVSILDLIAWTGPAAADYLKPRTLPWQAHLERTAAATWQ</sequence>
<dbReference type="Proteomes" id="UP001548713">
    <property type="component" value="Unassembled WGS sequence"/>
</dbReference>
<evidence type="ECO:0000313" key="2">
    <source>
        <dbReference type="Proteomes" id="UP001548713"/>
    </source>
</evidence>
<gene>
    <name evidence="1" type="ORF">ABVV53_16045</name>
</gene>
<dbReference type="RefSeq" id="WP_353985441.1">
    <property type="nucleotide sequence ID" value="NZ_JBEWLY010000025.1"/>
</dbReference>
<dbReference type="Pfam" id="PF08889">
    <property type="entry name" value="WbqC"/>
    <property type="match status" value="1"/>
</dbReference>
<reference evidence="1 2" key="1">
    <citation type="submission" date="2024-07" db="EMBL/GenBank/DDBJ databases">
        <title>Novosphingobium kalidii RD2P27.</title>
        <authorList>
            <person name="Sun J.-Q."/>
        </authorList>
    </citation>
    <scope>NUCLEOTIDE SEQUENCE [LARGE SCALE GENOMIC DNA]</scope>
    <source>
        <strain evidence="1 2">RD2P27</strain>
    </source>
</reference>
<proteinExistence type="predicted"/>
<evidence type="ECO:0000313" key="1">
    <source>
        <dbReference type="EMBL" id="MET1756954.1"/>
    </source>
</evidence>